<feature type="region of interest" description="Disordered" evidence="1">
    <location>
        <begin position="1"/>
        <end position="21"/>
    </location>
</feature>
<dbReference type="EMBL" id="VSWC01000015">
    <property type="protein sequence ID" value="KAA1113487.1"/>
    <property type="molecule type" value="Genomic_DNA"/>
</dbReference>
<accession>A0A5B0QJU2</accession>
<gene>
    <name evidence="2" type="ORF">PGT21_032468</name>
</gene>
<comment type="caution">
    <text evidence="2">The sequence shown here is derived from an EMBL/GenBank/DDBJ whole genome shotgun (WGS) entry which is preliminary data.</text>
</comment>
<proteinExistence type="predicted"/>
<evidence type="ECO:0000313" key="3">
    <source>
        <dbReference type="Proteomes" id="UP000324748"/>
    </source>
</evidence>
<name>A0A5B0QJU2_PUCGR</name>
<dbReference type="AlphaFoldDB" id="A0A5B0QJU2"/>
<dbReference type="Proteomes" id="UP000324748">
    <property type="component" value="Unassembled WGS sequence"/>
</dbReference>
<organism evidence="2 3">
    <name type="scientific">Puccinia graminis f. sp. tritici</name>
    <dbReference type="NCBI Taxonomy" id="56615"/>
    <lineage>
        <taxon>Eukaryota</taxon>
        <taxon>Fungi</taxon>
        <taxon>Dikarya</taxon>
        <taxon>Basidiomycota</taxon>
        <taxon>Pucciniomycotina</taxon>
        <taxon>Pucciniomycetes</taxon>
        <taxon>Pucciniales</taxon>
        <taxon>Pucciniaceae</taxon>
        <taxon>Puccinia</taxon>
    </lineage>
</organism>
<sequence length="55" mass="6130">MPANKKEYPPDGAPEPPIGPVGLGYVLSPAPRLFWPIKPPGKIPKPWWHSAKRDF</sequence>
<evidence type="ECO:0000313" key="2">
    <source>
        <dbReference type="EMBL" id="KAA1113487.1"/>
    </source>
</evidence>
<protein>
    <submittedName>
        <fullName evidence="2">Uncharacterized protein</fullName>
    </submittedName>
</protein>
<keyword evidence="3" id="KW-1185">Reference proteome</keyword>
<evidence type="ECO:0000256" key="1">
    <source>
        <dbReference type="SAM" id="MobiDB-lite"/>
    </source>
</evidence>
<reference evidence="2 3" key="1">
    <citation type="submission" date="2019-05" db="EMBL/GenBank/DDBJ databases">
        <title>Emergence of the Ug99 lineage of the wheat stem rust pathogen through somatic hybridization.</title>
        <authorList>
            <person name="Li F."/>
            <person name="Upadhyaya N.M."/>
            <person name="Sperschneider J."/>
            <person name="Matny O."/>
            <person name="Nguyen-Phuc H."/>
            <person name="Mago R."/>
            <person name="Raley C."/>
            <person name="Miller M.E."/>
            <person name="Silverstein K.A.T."/>
            <person name="Henningsen E."/>
            <person name="Hirsch C.D."/>
            <person name="Visser B."/>
            <person name="Pretorius Z.A."/>
            <person name="Steffenson B.J."/>
            <person name="Schwessinger B."/>
            <person name="Dodds P.N."/>
            <person name="Figueroa M."/>
        </authorList>
    </citation>
    <scope>NUCLEOTIDE SEQUENCE [LARGE SCALE GENOMIC DNA]</scope>
    <source>
        <strain evidence="2">21-0</strain>
    </source>
</reference>